<dbReference type="Pfam" id="PF13276">
    <property type="entry name" value="HTH_21"/>
    <property type="match status" value="1"/>
</dbReference>
<reference evidence="2 3" key="1">
    <citation type="journal article" date="2019" name="Anaerobe">
        <title>Detection of Robinsoniella peoriensis in multiple bone samples of a trauma patient.</title>
        <authorList>
            <person name="Schrottner P."/>
            <person name="Hartwich K."/>
            <person name="Bunk B."/>
            <person name="Schober I."/>
            <person name="Helbig S."/>
            <person name="Rudolph W.W."/>
            <person name="Gunzer F."/>
        </authorList>
    </citation>
    <scope>NUCLEOTIDE SEQUENCE [LARGE SCALE GENOMIC DNA]</scope>
    <source>
        <strain evidence="2 3">DSM 106044</strain>
    </source>
</reference>
<gene>
    <name evidence="2" type="ORF">DSM106044_05164</name>
</gene>
<dbReference type="PANTHER" id="PTHR46889:SF4">
    <property type="entry name" value="TRANSPOSASE INSO FOR INSERTION SEQUENCE ELEMENT IS911B-RELATED"/>
    <property type="match status" value="1"/>
</dbReference>
<dbReference type="EMBL" id="QGQD01000105">
    <property type="protein sequence ID" value="TLC98098.1"/>
    <property type="molecule type" value="Genomic_DNA"/>
</dbReference>
<evidence type="ECO:0000313" key="2">
    <source>
        <dbReference type="EMBL" id="TLC98098.1"/>
    </source>
</evidence>
<organism evidence="2 3">
    <name type="scientific">Robinsoniella peoriensis</name>
    <dbReference type="NCBI Taxonomy" id="180332"/>
    <lineage>
        <taxon>Bacteria</taxon>
        <taxon>Bacillati</taxon>
        <taxon>Bacillota</taxon>
        <taxon>Clostridia</taxon>
        <taxon>Lachnospirales</taxon>
        <taxon>Lachnospiraceae</taxon>
        <taxon>Robinsoniella</taxon>
    </lineage>
</organism>
<dbReference type="Proteomes" id="UP000306509">
    <property type="component" value="Unassembled WGS sequence"/>
</dbReference>
<dbReference type="PANTHER" id="PTHR46889">
    <property type="entry name" value="TRANSPOSASE INSF FOR INSERTION SEQUENCE IS3B-RELATED"/>
    <property type="match status" value="1"/>
</dbReference>
<keyword evidence="3" id="KW-1185">Reference proteome</keyword>
<dbReference type="InterPro" id="IPR025948">
    <property type="entry name" value="HTH-like_dom"/>
</dbReference>
<sequence length="88" mass="10180">MCETLQIPRSTYYYEAKQPREESELTKAIVEIFRTSRNNYGTRKIKKALAASDILASRRIIGRIMKQEGLASTYTTAQFRPQKDTCNE</sequence>
<comment type="caution">
    <text evidence="2">The sequence shown here is derived from an EMBL/GenBank/DDBJ whole genome shotgun (WGS) entry which is preliminary data.</text>
</comment>
<proteinExistence type="predicted"/>
<evidence type="ECO:0000313" key="3">
    <source>
        <dbReference type="Proteomes" id="UP000306509"/>
    </source>
</evidence>
<dbReference type="AlphaFoldDB" id="A0A4U8Q1E8"/>
<accession>A0A4U8Q1E8</accession>
<name>A0A4U8Q1E8_9FIRM</name>
<protein>
    <submittedName>
        <fullName evidence="2">Putative transposase OrfB</fullName>
    </submittedName>
</protein>
<feature type="domain" description="HTH-like" evidence="1">
    <location>
        <begin position="22"/>
        <end position="74"/>
    </location>
</feature>
<dbReference type="InterPro" id="IPR050900">
    <property type="entry name" value="Transposase_IS3/IS150/IS904"/>
</dbReference>
<evidence type="ECO:0000259" key="1">
    <source>
        <dbReference type="Pfam" id="PF13276"/>
    </source>
</evidence>